<evidence type="ECO:0000313" key="10">
    <source>
        <dbReference type="Proteomes" id="UP001596109"/>
    </source>
</evidence>
<dbReference type="SUPFAM" id="SSF46689">
    <property type="entry name" value="Homeodomain-like"/>
    <property type="match status" value="1"/>
</dbReference>
<gene>
    <name evidence="9" type="ORF">ACFPRA_07545</name>
</gene>
<dbReference type="Proteomes" id="UP001596109">
    <property type="component" value="Unassembled WGS sequence"/>
</dbReference>
<evidence type="ECO:0000256" key="5">
    <source>
        <dbReference type="ARBA" id="ARBA00023163"/>
    </source>
</evidence>
<dbReference type="CDD" id="cd00009">
    <property type="entry name" value="AAA"/>
    <property type="match status" value="1"/>
</dbReference>
<dbReference type="CDD" id="cd00130">
    <property type="entry name" value="PAS"/>
    <property type="match status" value="1"/>
</dbReference>
<dbReference type="InterPro" id="IPR030828">
    <property type="entry name" value="HTH_TyrR"/>
</dbReference>
<dbReference type="InterPro" id="IPR058031">
    <property type="entry name" value="AAA_lid_NorR"/>
</dbReference>
<dbReference type="InterPro" id="IPR025662">
    <property type="entry name" value="Sigma_54_int_dom_ATP-bd_1"/>
</dbReference>
<dbReference type="EMBL" id="JBHSNO010000005">
    <property type="protein sequence ID" value="MFC5588735.1"/>
    <property type="molecule type" value="Genomic_DNA"/>
</dbReference>
<dbReference type="InterPro" id="IPR027417">
    <property type="entry name" value="P-loop_NTPase"/>
</dbReference>
<keyword evidence="5" id="KW-0804">Transcription</keyword>
<evidence type="ECO:0000256" key="2">
    <source>
        <dbReference type="ARBA" id="ARBA00022797"/>
    </source>
</evidence>
<evidence type="ECO:0000256" key="6">
    <source>
        <dbReference type="ARBA" id="ARBA00029500"/>
    </source>
</evidence>
<dbReference type="SUPFAM" id="SSF52540">
    <property type="entry name" value="P-loop containing nucleoside triphosphate hydrolases"/>
    <property type="match status" value="1"/>
</dbReference>
<dbReference type="Gene3D" id="1.10.10.60">
    <property type="entry name" value="Homeodomain-like"/>
    <property type="match status" value="1"/>
</dbReference>
<organism evidence="9 10">
    <name type="scientific">Sporosarcina soli</name>
    <dbReference type="NCBI Taxonomy" id="334736"/>
    <lineage>
        <taxon>Bacteria</taxon>
        <taxon>Bacillati</taxon>
        <taxon>Bacillota</taxon>
        <taxon>Bacilli</taxon>
        <taxon>Bacillales</taxon>
        <taxon>Caryophanaceae</taxon>
        <taxon>Sporosarcina</taxon>
    </lineage>
</organism>
<dbReference type="PROSITE" id="PS00688">
    <property type="entry name" value="SIGMA54_INTERACT_3"/>
    <property type="match status" value="1"/>
</dbReference>
<protein>
    <recommendedName>
        <fullName evidence="6">HTH-type transcriptional regulatory protein TyrR</fullName>
    </recommendedName>
</protein>
<dbReference type="SMART" id="SM00382">
    <property type="entry name" value="AAA"/>
    <property type="match status" value="1"/>
</dbReference>
<dbReference type="Pfam" id="PF25601">
    <property type="entry name" value="AAA_lid_14"/>
    <property type="match status" value="1"/>
</dbReference>
<keyword evidence="3" id="KW-0067">ATP-binding</keyword>
<dbReference type="Pfam" id="PF18024">
    <property type="entry name" value="HTH_50"/>
    <property type="match status" value="1"/>
</dbReference>
<dbReference type="Gene3D" id="3.30.450.20">
    <property type="entry name" value="PAS domain"/>
    <property type="match status" value="1"/>
</dbReference>
<keyword evidence="4" id="KW-0805">Transcription regulation</keyword>
<dbReference type="PROSITE" id="PS50112">
    <property type="entry name" value="PAS"/>
    <property type="match status" value="1"/>
</dbReference>
<evidence type="ECO:0000256" key="1">
    <source>
        <dbReference type="ARBA" id="ARBA00022741"/>
    </source>
</evidence>
<dbReference type="InterPro" id="IPR009057">
    <property type="entry name" value="Homeodomain-like_sf"/>
</dbReference>
<evidence type="ECO:0000256" key="4">
    <source>
        <dbReference type="ARBA" id="ARBA00023015"/>
    </source>
</evidence>
<feature type="domain" description="Sigma-54 factor interaction" evidence="7">
    <location>
        <begin position="143"/>
        <end position="371"/>
    </location>
</feature>
<comment type="caution">
    <text evidence="9">The sequence shown here is derived from an EMBL/GenBank/DDBJ whole genome shotgun (WGS) entry which is preliminary data.</text>
</comment>
<dbReference type="InterPro" id="IPR002078">
    <property type="entry name" value="Sigma_54_int"/>
</dbReference>
<dbReference type="PANTHER" id="PTHR32071">
    <property type="entry name" value="TRANSCRIPTIONAL REGULATORY PROTEIN"/>
    <property type="match status" value="1"/>
</dbReference>
<keyword evidence="2" id="KW-0058">Aromatic hydrocarbons catabolism</keyword>
<keyword evidence="1" id="KW-0547">Nucleotide-binding</keyword>
<evidence type="ECO:0000313" key="9">
    <source>
        <dbReference type="EMBL" id="MFC5588735.1"/>
    </source>
</evidence>
<evidence type="ECO:0000256" key="3">
    <source>
        <dbReference type="ARBA" id="ARBA00022840"/>
    </source>
</evidence>
<accession>A0ABW0TIK5</accession>
<keyword evidence="10" id="KW-1185">Reference proteome</keyword>
<dbReference type="PROSITE" id="PS50045">
    <property type="entry name" value="SIGMA54_INTERACT_4"/>
    <property type="match status" value="1"/>
</dbReference>
<dbReference type="SUPFAM" id="SSF55785">
    <property type="entry name" value="PYP-like sensor domain (PAS domain)"/>
    <property type="match status" value="1"/>
</dbReference>
<dbReference type="InterPro" id="IPR003593">
    <property type="entry name" value="AAA+_ATPase"/>
</dbReference>
<evidence type="ECO:0000259" key="7">
    <source>
        <dbReference type="PROSITE" id="PS50045"/>
    </source>
</evidence>
<reference evidence="10" key="1">
    <citation type="journal article" date="2019" name="Int. J. Syst. Evol. Microbiol.">
        <title>The Global Catalogue of Microorganisms (GCM) 10K type strain sequencing project: providing services to taxonomists for standard genome sequencing and annotation.</title>
        <authorList>
            <consortium name="The Broad Institute Genomics Platform"/>
            <consortium name="The Broad Institute Genome Sequencing Center for Infectious Disease"/>
            <person name="Wu L."/>
            <person name="Ma J."/>
        </authorList>
    </citation>
    <scope>NUCLEOTIDE SEQUENCE [LARGE SCALE GENOMIC DNA]</scope>
    <source>
        <strain evidence="10">CGMCC 4.1434</strain>
    </source>
</reference>
<feature type="domain" description="PAS" evidence="8">
    <location>
        <begin position="19"/>
        <end position="50"/>
    </location>
</feature>
<dbReference type="RefSeq" id="WP_381432280.1">
    <property type="nucleotide sequence ID" value="NZ_JBHSNO010000005.1"/>
</dbReference>
<dbReference type="InterPro" id="IPR025944">
    <property type="entry name" value="Sigma_54_int_dom_CS"/>
</dbReference>
<name>A0ABW0TIK5_9BACL</name>
<dbReference type="Gene3D" id="3.40.50.300">
    <property type="entry name" value="P-loop containing nucleotide triphosphate hydrolases"/>
    <property type="match status" value="1"/>
</dbReference>
<evidence type="ECO:0000259" key="8">
    <source>
        <dbReference type="PROSITE" id="PS50112"/>
    </source>
</evidence>
<dbReference type="PROSITE" id="PS00675">
    <property type="entry name" value="SIGMA54_INTERACT_1"/>
    <property type="match status" value="1"/>
</dbReference>
<dbReference type="InterPro" id="IPR000014">
    <property type="entry name" value="PAS"/>
</dbReference>
<dbReference type="InterPro" id="IPR035965">
    <property type="entry name" value="PAS-like_dom_sf"/>
</dbReference>
<proteinExistence type="predicted"/>
<dbReference type="PANTHER" id="PTHR32071:SF57">
    <property type="entry name" value="C4-DICARBOXYLATE TRANSPORT TRANSCRIPTIONAL REGULATORY PROTEIN DCTD"/>
    <property type="match status" value="1"/>
</dbReference>
<dbReference type="Gene3D" id="1.10.8.60">
    <property type="match status" value="1"/>
</dbReference>
<dbReference type="Pfam" id="PF00158">
    <property type="entry name" value="Sigma54_activat"/>
    <property type="match status" value="1"/>
</dbReference>
<sequence length="450" mass="51251">MNHLQVLLPKALLQSYEGFLLSDHEGRVFFANAAVEVISGVKLDQIIGKTPEEMQEDGLILKQSQRILQKNPLTIYQKLNTGRDVFITSKPIKDENGKVLCYASNYRDLKDLNMLFDEHLNYSKISFLELERLRESVTKTGGIMSISSVMQELKRLVEKIAKADATILILGESGTGKEVISKNIHSLSKRSDAPYIQINCGAIPENLIESELFGYEKGAFTGANTSKPGLLEVANHGTVLLDEIGEMPLHLQVKLLRAIQTNEITRVGGTAKKQLDVRYIAATNQDLKKRVQEGKFREDLFYRLNVVQVEVPPLRDRVEDIGYLGKYFLDRFNKKYNKQLVFSKRALSLLEQYEWPGNVRQLENMVEQLVILSEGPSITERNIPHEISRSQWKEEYSTTSIRPLKESIEEFEEVEIRKALQVYHSIRSAAKALGISHSTLLRKIKQYDIT</sequence>